<gene>
    <name evidence="2" type="ordered locus">Pedsa_1337</name>
</gene>
<reference evidence="2 3" key="1">
    <citation type="journal article" date="2011" name="Stand. Genomic Sci.">
        <title>Complete genome sequence of the gliding, heparinolytic Pedobacter saltans type strain (113).</title>
        <authorList>
            <person name="Liolios K."/>
            <person name="Sikorski J."/>
            <person name="Lu M."/>
            <person name="Nolan M."/>
            <person name="Lapidus A."/>
            <person name="Lucas S."/>
            <person name="Hammon N."/>
            <person name="Deshpande S."/>
            <person name="Cheng J.F."/>
            <person name="Tapia R."/>
            <person name="Han C."/>
            <person name="Goodwin L."/>
            <person name="Pitluck S."/>
            <person name="Huntemann M."/>
            <person name="Ivanova N."/>
            <person name="Pagani I."/>
            <person name="Mavromatis K."/>
            <person name="Ovchinikova G."/>
            <person name="Pati A."/>
            <person name="Chen A."/>
            <person name="Palaniappan K."/>
            <person name="Land M."/>
            <person name="Hauser L."/>
            <person name="Brambilla E.M."/>
            <person name="Kotsyurbenko O."/>
            <person name="Rohde M."/>
            <person name="Tindall B.J."/>
            <person name="Abt B."/>
            <person name="Goker M."/>
            <person name="Detter J.C."/>
            <person name="Woyke T."/>
            <person name="Bristow J."/>
            <person name="Eisen J.A."/>
            <person name="Markowitz V."/>
            <person name="Hugenholtz P."/>
            <person name="Klenk H.P."/>
            <person name="Kyrpides N.C."/>
        </authorList>
    </citation>
    <scope>NUCLEOTIDE SEQUENCE [LARGE SCALE GENOMIC DNA]</scope>
    <source>
        <strain evidence="3">ATCC 51119 / DSM 12145 / JCM 21818 / LMG 10337 / NBRC 100064 / NCIMB 13643</strain>
    </source>
</reference>
<reference evidence="3" key="2">
    <citation type="submission" date="2011-02" db="EMBL/GenBank/DDBJ databases">
        <title>The complete genome of Pedobacter saltans DSM 12145.</title>
        <authorList>
            <consortium name="US DOE Joint Genome Institute (JGI-PGF)"/>
            <person name="Lucas S."/>
            <person name="Copeland A."/>
            <person name="Lapidus A."/>
            <person name="Bruce D."/>
            <person name="Goodwin L."/>
            <person name="Pitluck S."/>
            <person name="Kyrpides N."/>
            <person name="Mavromatis K."/>
            <person name="Pagani I."/>
            <person name="Ivanova N."/>
            <person name="Ovchinnikova G."/>
            <person name="Lu M."/>
            <person name="Detter J.C."/>
            <person name="Han C."/>
            <person name="Land M."/>
            <person name="Hauser L."/>
            <person name="Markowitz V."/>
            <person name="Cheng J.-F."/>
            <person name="Hugenholtz P."/>
            <person name="Woyke T."/>
            <person name="Wu D."/>
            <person name="Tindall B."/>
            <person name="Pomrenke H.G."/>
            <person name="Brambilla E."/>
            <person name="Klenk H.-P."/>
            <person name="Eisen J.A."/>
        </authorList>
    </citation>
    <scope>NUCLEOTIDE SEQUENCE [LARGE SCALE GENOMIC DNA]</scope>
    <source>
        <strain evidence="3">ATCC 51119 / DSM 12145 / JCM 21818 / LMG 10337 / NBRC 100064 / NCIMB 13643</strain>
    </source>
</reference>
<evidence type="ECO:0000256" key="1">
    <source>
        <dbReference type="SAM" id="Phobius"/>
    </source>
</evidence>
<feature type="transmembrane region" description="Helical" evidence="1">
    <location>
        <begin position="175"/>
        <end position="193"/>
    </location>
</feature>
<accession>F0SEL4</accession>
<dbReference type="HOGENOM" id="CLU_112910_0_0_10"/>
<feature type="transmembrane region" description="Helical" evidence="1">
    <location>
        <begin position="129"/>
        <end position="150"/>
    </location>
</feature>
<dbReference type="Pfam" id="PF20221">
    <property type="entry name" value="DUF6580"/>
    <property type="match status" value="1"/>
</dbReference>
<name>F0SEL4_PSESL</name>
<evidence type="ECO:0000313" key="2">
    <source>
        <dbReference type="EMBL" id="ADY51904.1"/>
    </source>
</evidence>
<feature type="transmembrane region" description="Helical" evidence="1">
    <location>
        <begin position="75"/>
        <end position="94"/>
    </location>
</feature>
<dbReference type="AlphaFoldDB" id="F0SEL4"/>
<feature type="transmembrane region" description="Helical" evidence="1">
    <location>
        <begin position="20"/>
        <end position="43"/>
    </location>
</feature>
<sequence length="205" mass="22991">MQGLILRFDKILIILHFKTIAMSLSNKFIITLVILIAVSFRFLDLGSNYSWGNFTPVGAIALFGGTYFKDKTRSFFVPLFILLLSDILLGYKYTGTFNPYYPGIELVYVSFGVMVYIGSLIKKVSVSNVFLATIAAVFTHWILADIQPWLAGPYTKDFSGYINALVAAIPFEKNLLYGNIIFSALMYGAYELYKVKSASFKESVV</sequence>
<dbReference type="Proteomes" id="UP000000310">
    <property type="component" value="Chromosome"/>
</dbReference>
<organism evidence="2 3">
    <name type="scientific">Pseudopedobacter saltans (strain ATCC 51119 / DSM 12145 / JCM 21818 / CCUG 39354 / LMG 10337 / NBRC 100064 / NCIMB 13643)</name>
    <name type="common">Pedobacter saltans</name>
    <dbReference type="NCBI Taxonomy" id="762903"/>
    <lineage>
        <taxon>Bacteria</taxon>
        <taxon>Pseudomonadati</taxon>
        <taxon>Bacteroidota</taxon>
        <taxon>Sphingobacteriia</taxon>
        <taxon>Sphingobacteriales</taxon>
        <taxon>Sphingobacteriaceae</taxon>
        <taxon>Pseudopedobacter</taxon>
    </lineage>
</organism>
<keyword evidence="1" id="KW-0812">Transmembrane</keyword>
<dbReference type="STRING" id="762903.Pedsa_1337"/>
<keyword evidence="1" id="KW-0472">Membrane</keyword>
<protein>
    <submittedName>
        <fullName evidence="2">Uncharacterized protein</fullName>
    </submittedName>
</protein>
<keyword evidence="3" id="KW-1185">Reference proteome</keyword>
<dbReference type="eggNOG" id="ENOG5032RTJ">
    <property type="taxonomic scope" value="Bacteria"/>
</dbReference>
<dbReference type="KEGG" id="psn:Pedsa_1337"/>
<dbReference type="InterPro" id="IPR046487">
    <property type="entry name" value="DUF6580"/>
</dbReference>
<feature type="transmembrane region" description="Helical" evidence="1">
    <location>
        <begin position="100"/>
        <end position="117"/>
    </location>
</feature>
<dbReference type="EMBL" id="CP002545">
    <property type="protein sequence ID" value="ADY51904.1"/>
    <property type="molecule type" value="Genomic_DNA"/>
</dbReference>
<feature type="transmembrane region" description="Helical" evidence="1">
    <location>
        <begin position="49"/>
        <end position="68"/>
    </location>
</feature>
<keyword evidence="1" id="KW-1133">Transmembrane helix</keyword>
<proteinExistence type="predicted"/>
<evidence type="ECO:0000313" key="3">
    <source>
        <dbReference type="Proteomes" id="UP000000310"/>
    </source>
</evidence>